<name>A0AAW2VLQ3_SESRA</name>
<dbReference type="GO" id="GO:0004190">
    <property type="term" value="F:aspartic-type endopeptidase activity"/>
    <property type="evidence" value="ECO:0007669"/>
    <property type="project" value="UniProtKB-KW"/>
</dbReference>
<dbReference type="PROSITE" id="PS50994">
    <property type="entry name" value="INTEGRASE"/>
    <property type="match status" value="1"/>
</dbReference>
<dbReference type="Pfam" id="PF00665">
    <property type="entry name" value="rve"/>
    <property type="match status" value="1"/>
</dbReference>
<dbReference type="SUPFAM" id="SSF53098">
    <property type="entry name" value="Ribonuclease H-like"/>
    <property type="match status" value="1"/>
</dbReference>
<keyword evidence="4" id="KW-0378">Hydrolase</keyword>
<keyword evidence="5" id="KW-0862">Zinc</keyword>
<keyword evidence="1" id="KW-0645">Protease</keyword>
<evidence type="ECO:0000256" key="6">
    <source>
        <dbReference type="SAM" id="MobiDB-lite"/>
    </source>
</evidence>
<dbReference type="Pfam" id="PF00098">
    <property type="entry name" value="zf-CCHC"/>
    <property type="match status" value="1"/>
</dbReference>
<sequence>MVDSKTVMNQVQEFQMILHDLHAEGMTLSESFQVAAMIEKLPPLWKDFKNYLKHKRKEMGLEDLIVRLRIEEDNRLSEMKSGRLQIEAKANLMEQNETSHKRKRVDYKPKKGKAKKIKGNCYNCGKPNHMAKDCRLPKKNQAHVSEVRSVPIDLGELNLSAVVFEANLVDNPREWWIDTGATRHICSDKEMFSTYTPINGRKLFMGNSATSNIVGLGKVVLKMTSGKELTLIDVLHVPDIRKNLVSGSLLVKSGFRLVFESNKFILTKNSHFIGKGYVEKGLFKMNVMTVMRNFESNKITASTYLTECFNLWHVRLGHVNFNTLRRLVNLNLLPSFEIDAKHKCEICVEAKMTKLPFHSVERQTSPLELIHSDICDLKFVQTRGGKKYFITFIDDCTRFCYVYLLRSKDEALEAFKLYKNEVENQLSKTIKAVRSDRGGEYGAPFEEFCSKFGIIHQTTAPYSPQSNGIAERKNRTLKEMMNAMLINSGLPQNLWGEAILSANHILNKVPHKDKNETPYELWKGHKPSYKYLKVWGCLAKVEVPKPKQIKIGPKTIDCIFIGYANNSSAYRFLVHKSTILDIHENTIIESRNAIFFENIFPCKERKEEGSSRKRTHEVASGDHQRDEEPRRSKRAKIAKTFGPEFLTYVLENEPRTINEALSSPEAPFWKEAINSEIESIMQNHTWELMDLPPGSTPLGCKWILKRKYKADGSIDKYKARLVAKGFKQKEGLDFFDTYSPVTRITSIRVLIAIAALYDLEIHQMDVKTAFLNGELDEEIYMEQPEGFVVPGQEKKVCRLVKSLYGLKQAPKQWHEKFDRTMLSNGFKINECDKCVYVKSSHNSFIIVCLYVDDMLIMGSNRDVILTTKRMLTKHFDMKDMGLADVILGIKISKTSDGLALSQSHYIENILKKFKAYDSPPAKTPVDLNLHLAKNKGESEGQIEYSRIIGSLMYIMNCTRPDIAYAANKLSRFTSNPSKNHWKGLIRVLRYLKYTSNYGLHYTRYPAVLEGYSDANWISDSKDTKSTSGYVFTIGGGAVSWKSSKQTCIARSTMESEFIALDKAGEEAEWLRNFLEDIPCWTKPVPAIMIHCDSQSAIGRAQSGDHLYKCEDGPLQMKNTYESKMMSRAKMDTIVRTKDIREGIVGVPLSWFTPTAEQFKTSCSLISQVNPMSDQASLLDQAIRHIKSLQSQLQVLSMGFHPSHIAHMPAAGEFHSIHRPSSSAPGRLQKAGIGMDPGMGLLVPFSPIPFLMAPPTTISPQIVPSVLASTLHPTSIQPLPGESTSTRIVPPTSFNPHHVSNVTHQHEVWAVSSHEMPLRRANTGIGHALEEHGVPSNMFPSTLSDLSALPLSATGLAPTFGSGVQSVAPTPFPASDSVAPSTYPRLSTFNHSLQGESGFPIVPRIGPETNQDLKFALSSGIFQTPLLQDPFATIQSLQALPSSLSSSILDMVNQTYRNTDYTGPSPPVKCLP</sequence>
<dbReference type="InterPro" id="IPR039537">
    <property type="entry name" value="Retrotran_Ty1/copia-like"/>
</dbReference>
<dbReference type="GO" id="GO:0015074">
    <property type="term" value="P:DNA integration"/>
    <property type="evidence" value="ECO:0007669"/>
    <property type="project" value="InterPro"/>
</dbReference>
<dbReference type="PANTHER" id="PTHR42648">
    <property type="entry name" value="TRANSPOSASE, PUTATIVE-RELATED"/>
    <property type="match status" value="1"/>
</dbReference>
<evidence type="ECO:0000256" key="5">
    <source>
        <dbReference type="PROSITE-ProRule" id="PRU00047"/>
    </source>
</evidence>
<dbReference type="CDD" id="cd11393">
    <property type="entry name" value="bHLH_AtbHLH_like"/>
    <property type="match status" value="1"/>
</dbReference>
<dbReference type="Pfam" id="PF25597">
    <property type="entry name" value="SH3_retrovirus"/>
    <property type="match status" value="1"/>
</dbReference>
<dbReference type="InterPro" id="IPR013103">
    <property type="entry name" value="RVT_2"/>
</dbReference>
<evidence type="ECO:0000313" key="9">
    <source>
        <dbReference type="EMBL" id="KAL0430178.1"/>
    </source>
</evidence>
<dbReference type="CDD" id="cd09272">
    <property type="entry name" value="RNase_HI_RT_Ty1"/>
    <property type="match status" value="1"/>
</dbReference>
<organism evidence="9">
    <name type="scientific">Sesamum radiatum</name>
    <name type="common">Black benniseed</name>
    <dbReference type="NCBI Taxonomy" id="300843"/>
    <lineage>
        <taxon>Eukaryota</taxon>
        <taxon>Viridiplantae</taxon>
        <taxon>Streptophyta</taxon>
        <taxon>Embryophyta</taxon>
        <taxon>Tracheophyta</taxon>
        <taxon>Spermatophyta</taxon>
        <taxon>Magnoliopsida</taxon>
        <taxon>eudicotyledons</taxon>
        <taxon>Gunneridae</taxon>
        <taxon>Pentapetalae</taxon>
        <taxon>asterids</taxon>
        <taxon>lamiids</taxon>
        <taxon>Lamiales</taxon>
        <taxon>Pedaliaceae</taxon>
        <taxon>Sesamum</taxon>
    </lineage>
</organism>
<feature type="region of interest" description="Disordered" evidence="6">
    <location>
        <begin position="606"/>
        <end position="633"/>
    </location>
</feature>
<dbReference type="InterPro" id="IPR036397">
    <property type="entry name" value="RNaseH_sf"/>
</dbReference>
<dbReference type="SMART" id="SM00343">
    <property type="entry name" value="ZnF_C2HC"/>
    <property type="match status" value="1"/>
</dbReference>
<dbReference type="Pfam" id="PF13976">
    <property type="entry name" value="gag_pre-integrs"/>
    <property type="match status" value="1"/>
</dbReference>
<dbReference type="GO" id="GO:0003676">
    <property type="term" value="F:nucleic acid binding"/>
    <property type="evidence" value="ECO:0007669"/>
    <property type="project" value="InterPro"/>
</dbReference>
<evidence type="ECO:0000256" key="2">
    <source>
        <dbReference type="ARBA" id="ARBA00022723"/>
    </source>
</evidence>
<dbReference type="GO" id="GO:0008270">
    <property type="term" value="F:zinc ion binding"/>
    <property type="evidence" value="ECO:0007669"/>
    <property type="project" value="UniProtKB-KW"/>
</dbReference>
<dbReference type="InterPro" id="IPR012337">
    <property type="entry name" value="RNaseH-like_sf"/>
</dbReference>
<dbReference type="SUPFAM" id="SSF56672">
    <property type="entry name" value="DNA/RNA polymerases"/>
    <property type="match status" value="1"/>
</dbReference>
<dbReference type="Gene3D" id="4.10.60.10">
    <property type="entry name" value="Zinc finger, CCHC-type"/>
    <property type="match status" value="1"/>
</dbReference>
<dbReference type="InterPro" id="IPR025724">
    <property type="entry name" value="GAG-pre-integrase_dom"/>
</dbReference>
<feature type="domain" description="Integrase catalytic" evidence="8">
    <location>
        <begin position="362"/>
        <end position="526"/>
    </location>
</feature>
<dbReference type="InterPro" id="IPR054722">
    <property type="entry name" value="PolX-like_BBD"/>
</dbReference>
<dbReference type="InterPro" id="IPR057670">
    <property type="entry name" value="SH3_retrovirus"/>
</dbReference>
<dbReference type="SUPFAM" id="SSF57756">
    <property type="entry name" value="Retrovirus zinc finger-like domains"/>
    <property type="match status" value="1"/>
</dbReference>
<dbReference type="GO" id="GO:0006508">
    <property type="term" value="P:proteolysis"/>
    <property type="evidence" value="ECO:0007669"/>
    <property type="project" value="UniProtKB-KW"/>
</dbReference>
<feature type="compositionally biased region" description="Basic and acidic residues" evidence="6">
    <location>
        <begin position="606"/>
        <end position="630"/>
    </location>
</feature>
<dbReference type="Pfam" id="PF14223">
    <property type="entry name" value="Retrotran_gag_2"/>
    <property type="match status" value="1"/>
</dbReference>
<evidence type="ECO:0000256" key="3">
    <source>
        <dbReference type="ARBA" id="ARBA00022750"/>
    </source>
</evidence>
<evidence type="ECO:0000259" key="8">
    <source>
        <dbReference type="PROSITE" id="PS50994"/>
    </source>
</evidence>
<gene>
    <name evidence="9" type="ORF">Sradi_0643800</name>
</gene>
<dbReference type="EMBL" id="JACGWJ010000003">
    <property type="protein sequence ID" value="KAL0430178.1"/>
    <property type="molecule type" value="Genomic_DNA"/>
</dbReference>
<dbReference type="PANTHER" id="PTHR42648:SF20">
    <property type="entry name" value="RNA-DIRECTED DNA POLYMERASE"/>
    <property type="match status" value="1"/>
</dbReference>
<feature type="domain" description="CCHC-type" evidence="7">
    <location>
        <begin position="121"/>
        <end position="135"/>
    </location>
</feature>
<proteinExistence type="predicted"/>
<dbReference type="PROSITE" id="PS50158">
    <property type="entry name" value="ZF_CCHC"/>
    <property type="match status" value="1"/>
</dbReference>
<accession>A0AAW2VLQ3</accession>
<dbReference type="Pfam" id="PF07727">
    <property type="entry name" value="RVT_2"/>
    <property type="match status" value="1"/>
</dbReference>
<dbReference type="Gene3D" id="3.30.420.10">
    <property type="entry name" value="Ribonuclease H-like superfamily/Ribonuclease H"/>
    <property type="match status" value="1"/>
</dbReference>
<reference evidence="9" key="1">
    <citation type="submission" date="2020-06" db="EMBL/GenBank/DDBJ databases">
        <authorList>
            <person name="Li T."/>
            <person name="Hu X."/>
            <person name="Zhang T."/>
            <person name="Song X."/>
            <person name="Zhang H."/>
            <person name="Dai N."/>
            <person name="Sheng W."/>
            <person name="Hou X."/>
            <person name="Wei L."/>
        </authorList>
    </citation>
    <scope>NUCLEOTIDE SEQUENCE</scope>
    <source>
        <strain evidence="9">G02</strain>
        <tissue evidence="9">Leaf</tissue>
    </source>
</reference>
<keyword evidence="5" id="KW-0863">Zinc-finger</keyword>
<reference evidence="9" key="2">
    <citation type="journal article" date="2024" name="Plant">
        <title>Genomic evolution and insights into agronomic trait innovations of Sesamum species.</title>
        <authorList>
            <person name="Miao H."/>
            <person name="Wang L."/>
            <person name="Qu L."/>
            <person name="Liu H."/>
            <person name="Sun Y."/>
            <person name="Le M."/>
            <person name="Wang Q."/>
            <person name="Wei S."/>
            <person name="Zheng Y."/>
            <person name="Lin W."/>
            <person name="Duan Y."/>
            <person name="Cao H."/>
            <person name="Xiong S."/>
            <person name="Wang X."/>
            <person name="Wei L."/>
            <person name="Li C."/>
            <person name="Ma Q."/>
            <person name="Ju M."/>
            <person name="Zhao R."/>
            <person name="Li G."/>
            <person name="Mu C."/>
            <person name="Tian Q."/>
            <person name="Mei H."/>
            <person name="Zhang T."/>
            <person name="Gao T."/>
            <person name="Zhang H."/>
        </authorList>
    </citation>
    <scope>NUCLEOTIDE SEQUENCE</scope>
    <source>
        <strain evidence="9">G02</strain>
    </source>
</reference>
<dbReference type="InterPro" id="IPR001584">
    <property type="entry name" value="Integrase_cat-core"/>
</dbReference>
<protein>
    <submittedName>
        <fullName evidence="9">Retrovirus-related Pol polyprotein from transposon TNT 1-94</fullName>
    </submittedName>
</protein>
<dbReference type="InterPro" id="IPR043502">
    <property type="entry name" value="DNA/RNA_pol_sf"/>
</dbReference>
<keyword evidence="3" id="KW-0064">Aspartyl protease</keyword>
<keyword evidence="2" id="KW-0479">Metal-binding</keyword>
<evidence type="ECO:0000256" key="4">
    <source>
        <dbReference type="ARBA" id="ARBA00022801"/>
    </source>
</evidence>
<dbReference type="InterPro" id="IPR045239">
    <property type="entry name" value="bHLH95_bHLH"/>
</dbReference>
<comment type="caution">
    <text evidence="9">The sequence shown here is derived from an EMBL/GenBank/DDBJ whole genome shotgun (WGS) entry which is preliminary data.</text>
</comment>
<dbReference type="Pfam" id="PF22936">
    <property type="entry name" value="Pol_BBD"/>
    <property type="match status" value="1"/>
</dbReference>
<evidence type="ECO:0000256" key="1">
    <source>
        <dbReference type="ARBA" id="ARBA00022670"/>
    </source>
</evidence>
<dbReference type="InterPro" id="IPR001878">
    <property type="entry name" value="Znf_CCHC"/>
</dbReference>
<evidence type="ECO:0000259" key="7">
    <source>
        <dbReference type="PROSITE" id="PS50158"/>
    </source>
</evidence>
<dbReference type="InterPro" id="IPR036875">
    <property type="entry name" value="Znf_CCHC_sf"/>
</dbReference>